<protein>
    <submittedName>
        <fullName evidence="2">Uncharacterized protein</fullName>
    </submittedName>
</protein>
<accession>A0ABW4QB08</accession>
<dbReference type="RefSeq" id="WP_343881343.1">
    <property type="nucleotide sequence ID" value="NZ_BAAAIJ010000056.1"/>
</dbReference>
<name>A0ABW4QB08_9MICC</name>
<evidence type="ECO:0000313" key="3">
    <source>
        <dbReference type="Proteomes" id="UP001597307"/>
    </source>
</evidence>
<organism evidence="2 3">
    <name type="scientific">Arthrobacter flavus</name>
    <dbReference type="NCBI Taxonomy" id="95172"/>
    <lineage>
        <taxon>Bacteria</taxon>
        <taxon>Bacillati</taxon>
        <taxon>Actinomycetota</taxon>
        <taxon>Actinomycetes</taxon>
        <taxon>Micrococcales</taxon>
        <taxon>Micrococcaceae</taxon>
        <taxon>Arthrobacter</taxon>
    </lineage>
</organism>
<evidence type="ECO:0000313" key="2">
    <source>
        <dbReference type="EMBL" id="MFD1847908.1"/>
    </source>
</evidence>
<feature type="transmembrane region" description="Helical" evidence="1">
    <location>
        <begin position="27"/>
        <end position="48"/>
    </location>
</feature>
<proteinExistence type="predicted"/>
<keyword evidence="3" id="KW-1185">Reference proteome</keyword>
<keyword evidence="1" id="KW-1133">Transmembrane helix</keyword>
<reference evidence="3" key="1">
    <citation type="journal article" date="2019" name="Int. J. Syst. Evol. Microbiol.">
        <title>The Global Catalogue of Microorganisms (GCM) 10K type strain sequencing project: providing services to taxonomists for standard genome sequencing and annotation.</title>
        <authorList>
            <consortium name="The Broad Institute Genomics Platform"/>
            <consortium name="The Broad Institute Genome Sequencing Center for Infectious Disease"/>
            <person name="Wu L."/>
            <person name="Ma J."/>
        </authorList>
    </citation>
    <scope>NUCLEOTIDE SEQUENCE [LARGE SCALE GENOMIC DNA]</scope>
    <source>
        <strain evidence="3">JCM 11496</strain>
    </source>
</reference>
<keyword evidence="1" id="KW-0812">Transmembrane</keyword>
<evidence type="ECO:0000256" key="1">
    <source>
        <dbReference type="SAM" id="Phobius"/>
    </source>
</evidence>
<dbReference type="EMBL" id="JBHUGA010000061">
    <property type="protein sequence ID" value="MFD1847908.1"/>
    <property type="molecule type" value="Genomic_DNA"/>
</dbReference>
<keyword evidence="1" id="KW-0472">Membrane</keyword>
<dbReference type="Proteomes" id="UP001597307">
    <property type="component" value="Unassembled WGS sequence"/>
</dbReference>
<sequence length="100" mass="11066">MLTLIAVAAATLVIGFAVRITDRRHQRYNPLVLPGIALLTGLLGWIIVQFTGLGYDPAHFWLSWALPILASTLLTIALAWWLGRHRETAEAEAFRSVADD</sequence>
<feature type="transmembrane region" description="Helical" evidence="1">
    <location>
        <begin position="60"/>
        <end position="82"/>
    </location>
</feature>
<gene>
    <name evidence="2" type="ORF">ACFSFX_15055</name>
</gene>
<comment type="caution">
    <text evidence="2">The sequence shown here is derived from an EMBL/GenBank/DDBJ whole genome shotgun (WGS) entry which is preliminary data.</text>
</comment>